<proteinExistence type="predicted"/>
<dbReference type="EMBL" id="LR796307">
    <property type="protein sequence ID" value="CAB4135925.1"/>
    <property type="molecule type" value="Genomic_DNA"/>
</dbReference>
<organism evidence="1">
    <name type="scientific">uncultured Caudovirales phage</name>
    <dbReference type="NCBI Taxonomy" id="2100421"/>
    <lineage>
        <taxon>Viruses</taxon>
        <taxon>Duplodnaviria</taxon>
        <taxon>Heunggongvirae</taxon>
        <taxon>Uroviricota</taxon>
        <taxon>Caudoviricetes</taxon>
        <taxon>Peduoviridae</taxon>
        <taxon>Maltschvirus</taxon>
        <taxon>Maltschvirus maltsch</taxon>
    </lineage>
</organism>
<protein>
    <submittedName>
        <fullName evidence="1">Uncharacterized protein</fullName>
    </submittedName>
</protein>
<reference evidence="1" key="1">
    <citation type="submission" date="2020-04" db="EMBL/GenBank/DDBJ databases">
        <authorList>
            <person name="Chiriac C."/>
            <person name="Salcher M."/>
            <person name="Ghai R."/>
            <person name="Kavagutti S V."/>
        </authorList>
    </citation>
    <scope>NUCLEOTIDE SEQUENCE</scope>
</reference>
<gene>
    <name evidence="1" type="ORF">UFOVP300_13</name>
</gene>
<evidence type="ECO:0000313" key="1">
    <source>
        <dbReference type="EMBL" id="CAB4135925.1"/>
    </source>
</evidence>
<accession>A0A6J5LNB4</accession>
<sequence length="340" mass="37817">MSATIRHSALDKLDLCPCFESNPVSGPAAERGTRMDLAFRGLLMGERQPFLALSDLEQDSVMWAVTTAKDLAQGHPIISDESQLKVVTPHLSHVGTEDARVEALCLSMDLKSGQPRSYHKQQSAYALGNMAREFVNEWECVLLFCDQQEAVHYRYTYDEADAWVKGIVQTVNDPNKTPCANEYCSWCVKKDRCQQVVEPVVQTLATVESEVSLAEVRQNVLADPTRLAKVLKAASIFEKEFLKPLRDAAKQLLLDGGALPGWKLQHQTGSEYFDRIAIVSAAVAGKSGLDDLVTAMGGDMGGKAYREWHEKMRMPVKEQHAQRKADIVKLVEDKKARALK</sequence>
<name>A0A6J5LNB4_9CAUD</name>